<feature type="region of interest" description="Disordered" evidence="1">
    <location>
        <begin position="1"/>
        <end position="56"/>
    </location>
</feature>
<feature type="compositionally biased region" description="Low complexity" evidence="1">
    <location>
        <begin position="38"/>
        <end position="50"/>
    </location>
</feature>
<evidence type="ECO:0000256" key="1">
    <source>
        <dbReference type="SAM" id="MobiDB-lite"/>
    </source>
</evidence>
<evidence type="ECO:0000313" key="2">
    <source>
        <dbReference type="EMBL" id="BCI69064.1"/>
    </source>
</evidence>
<dbReference type="EMBL" id="AP023328">
    <property type="protein sequence ID" value="BCI69064.1"/>
    <property type="molecule type" value="Genomic_DNA"/>
</dbReference>
<gene>
    <name evidence="2" type="ORF">AAJCM20276_36880</name>
</gene>
<keyword evidence="2" id="KW-0614">Plasmid</keyword>
<accession>A0A6S6PVP4</accession>
<geneLocation type="plasmid" evidence="2 3">
    <name>pAAJCM20276_2</name>
</geneLocation>
<dbReference type="Proteomes" id="UP000515220">
    <property type="component" value="Plasmid pAAJCM20276_2"/>
</dbReference>
<name>A0A6S6PVP4_ACEAC</name>
<feature type="region of interest" description="Disordered" evidence="1">
    <location>
        <begin position="76"/>
        <end position="98"/>
    </location>
</feature>
<evidence type="ECO:0000313" key="3">
    <source>
        <dbReference type="Proteomes" id="UP000515220"/>
    </source>
</evidence>
<dbReference type="AlphaFoldDB" id="A0A6S6PVP4"/>
<protein>
    <submittedName>
        <fullName evidence="2">Uncharacterized protein</fullName>
    </submittedName>
</protein>
<sequence>MDDPLDRSEAAGTSAAPLGGASTGGTYRASDRYPDGWRQTATAAQRRAAAGSGELAGRQVQRTWLAALRTRAEIKPRKKPARIIRTGHLGNKKKRSDL</sequence>
<dbReference type="RefSeq" id="WP_185230132.1">
    <property type="nucleotide sequence ID" value="NZ_AP023328.1"/>
</dbReference>
<proteinExistence type="predicted"/>
<organism evidence="2 3">
    <name type="scientific">Acetobacter aceti</name>
    <dbReference type="NCBI Taxonomy" id="435"/>
    <lineage>
        <taxon>Bacteria</taxon>
        <taxon>Pseudomonadati</taxon>
        <taxon>Pseudomonadota</taxon>
        <taxon>Alphaproteobacteria</taxon>
        <taxon>Acetobacterales</taxon>
        <taxon>Acetobacteraceae</taxon>
        <taxon>Acetobacter</taxon>
        <taxon>Acetobacter subgen. Acetobacter</taxon>
    </lineage>
</organism>
<reference evidence="2 3" key="1">
    <citation type="submission" date="2020-07" db="EMBL/GenBank/DDBJ databases">
        <title>Complete Genome Sequence of an acetic acid bacterium, Acetobacter aceti JCM20276.</title>
        <authorList>
            <person name="Hirose Y."/>
            <person name="Mihara H."/>
        </authorList>
    </citation>
    <scope>NUCLEOTIDE SEQUENCE [LARGE SCALE GENOMIC DNA]</scope>
    <source>
        <strain evidence="2 3">JCM20276</strain>
        <plasmid evidence="2 3">pAAJCM20276_2</plasmid>
    </source>
</reference>